<keyword evidence="1" id="KW-0472">Membrane</keyword>
<evidence type="ECO:0000313" key="2">
    <source>
        <dbReference type="EMBL" id="SEB30189.1"/>
    </source>
</evidence>
<organism evidence="2 3">
    <name type="scientific">Arthrobacter woluwensis</name>
    <dbReference type="NCBI Taxonomy" id="156980"/>
    <lineage>
        <taxon>Bacteria</taxon>
        <taxon>Bacillati</taxon>
        <taxon>Actinomycetota</taxon>
        <taxon>Actinomycetes</taxon>
        <taxon>Micrococcales</taxon>
        <taxon>Micrococcaceae</taxon>
        <taxon>Arthrobacter</taxon>
    </lineage>
</organism>
<dbReference type="EMBL" id="FNSN01000002">
    <property type="protein sequence ID" value="SEB30189.1"/>
    <property type="molecule type" value="Genomic_DNA"/>
</dbReference>
<feature type="transmembrane region" description="Helical" evidence="1">
    <location>
        <begin position="24"/>
        <end position="44"/>
    </location>
</feature>
<dbReference type="AlphaFoldDB" id="A0A1H4I7X9"/>
<dbReference type="Proteomes" id="UP000182652">
    <property type="component" value="Unassembled WGS sequence"/>
</dbReference>
<proteinExistence type="predicted"/>
<keyword evidence="1" id="KW-1133">Transmembrane helix</keyword>
<protein>
    <submittedName>
        <fullName evidence="2">Uncharacterized protein</fullName>
    </submittedName>
</protein>
<gene>
    <name evidence="2" type="ORF">SAMN04489745_0118</name>
</gene>
<evidence type="ECO:0000256" key="1">
    <source>
        <dbReference type="SAM" id="Phobius"/>
    </source>
</evidence>
<dbReference type="STRING" id="156980.SAMN04489745_0118"/>
<accession>A0A1H4I7X9</accession>
<keyword evidence="3" id="KW-1185">Reference proteome</keyword>
<name>A0A1H4I7X9_9MICC</name>
<evidence type="ECO:0000313" key="3">
    <source>
        <dbReference type="Proteomes" id="UP000182652"/>
    </source>
</evidence>
<keyword evidence="1" id="KW-0812">Transmembrane</keyword>
<sequence length="86" mass="9333">MHEEPKDPIGRANSTAANDLHPAGAGWVLAAAWAFGVLVVLLVGSRYPEVLERLWDDGVRVVCWIGEAVLKFFVDYLSALRGKAGL</sequence>
<reference evidence="2 3" key="1">
    <citation type="submission" date="2016-10" db="EMBL/GenBank/DDBJ databases">
        <authorList>
            <person name="de Groot N.N."/>
        </authorList>
    </citation>
    <scope>NUCLEOTIDE SEQUENCE [LARGE SCALE GENOMIC DNA]</scope>
    <source>
        <strain evidence="2 3">DSM 10495</strain>
    </source>
</reference>